<proteinExistence type="inferred from homology"/>
<comment type="caution">
    <text evidence="8">The sequence shown here is derived from an EMBL/GenBank/DDBJ whole genome shotgun (WGS) entry which is preliminary data.</text>
</comment>
<dbReference type="RefSeq" id="WP_377611948.1">
    <property type="nucleotide sequence ID" value="NZ_JBHUPA010000008.1"/>
</dbReference>
<dbReference type="Gene3D" id="3.40.720.10">
    <property type="entry name" value="Alkaline Phosphatase, subunit A"/>
    <property type="match status" value="1"/>
</dbReference>
<keyword evidence="3" id="KW-0378">Hydrolase</keyword>
<gene>
    <name evidence="8" type="ORF">ACFS6J_18540</name>
</gene>
<organism evidence="8 9">
    <name type="scientific">Olivibacter jilunii</name>
    <dbReference type="NCBI Taxonomy" id="985016"/>
    <lineage>
        <taxon>Bacteria</taxon>
        <taxon>Pseudomonadati</taxon>
        <taxon>Bacteroidota</taxon>
        <taxon>Sphingobacteriia</taxon>
        <taxon>Sphingobacteriales</taxon>
        <taxon>Sphingobacteriaceae</taxon>
        <taxon>Olivibacter</taxon>
    </lineage>
</organism>
<dbReference type="InterPro" id="IPR050738">
    <property type="entry name" value="Sulfatase"/>
</dbReference>
<feature type="domain" description="Sulfatase N-terminal" evidence="7">
    <location>
        <begin position="151"/>
        <end position="296"/>
    </location>
</feature>
<evidence type="ECO:0000256" key="1">
    <source>
        <dbReference type="ARBA" id="ARBA00008779"/>
    </source>
</evidence>
<dbReference type="InterPro" id="IPR024607">
    <property type="entry name" value="Sulfatase_CS"/>
</dbReference>
<dbReference type="EMBL" id="JBHUPA010000008">
    <property type="protein sequence ID" value="MFD2963812.1"/>
    <property type="molecule type" value="Genomic_DNA"/>
</dbReference>
<evidence type="ECO:0000256" key="5">
    <source>
        <dbReference type="SAM" id="MobiDB-lite"/>
    </source>
</evidence>
<evidence type="ECO:0000313" key="9">
    <source>
        <dbReference type="Proteomes" id="UP001597560"/>
    </source>
</evidence>
<evidence type="ECO:0000256" key="3">
    <source>
        <dbReference type="ARBA" id="ARBA00022801"/>
    </source>
</evidence>
<dbReference type="PANTHER" id="PTHR42693">
    <property type="entry name" value="ARYLSULFATASE FAMILY MEMBER"/>
    <property type="match status" value="1"/>
</dbReference>
<keyword evidence="2" id="KW-0479">Metal-binding</keyword>
<accession>A0ABW6B4G2</accession>
<dbReference type="SUPFAM" id="SSF53649">
    <property type="entry name" value="Alkaline phosphatase-like"/>
    <property type="match status" value="1"/>
</dbReference>
<feature type="signal peptide" evidence="6">
    <location>
        <begin position="1"/>
        <end position="21"/>
    </location>
</feature>
<dbReference type="PANTHER" id="PTHR42693:SF53">
    <property type="entry name" value="ENDO-4-O-SULFATASE"/>
    <property type="match status" value="1"/>
</dbReference>
<keyword evidence="9" id="KW-1185">Reference proteome</keyword>
<dbReference type="Proteomes" id="UP001597560">
    <property type="component" value="Unassembled WGS sequence"/>
</dbReference>
<sequence length="485" mass="55186">MMCKKRFLFMLAIFSFQLLFAQRETASQPNIVLIIADDIGWGDIGCYGNKDVRTPNIDALGSAGLVFKNMYLTTSSCSPSRSSIITGRYPHNTGAPELHDPLPARQIMFPEILRKAGYYTALSGKNHMGPAVKKAFDMISSGKGPGAEEDWVSILQNRPENKPFFMWFASHDAHRDWQFDERGITHDPEKLKVPPMLYDGPETRKDLAAYYHEISRLDYYVGKVVEELKHQGILENTYIIFMSDNGSPFPRNKVRLYDSGIKSPFIMIGPGINIAENSSLFSAIDIAPTMLDIAGIATTDKRIQGKSFFGVLQGREQMIRDFVFAEHNWHVFQGYERMVRYKDWVYIRNGFPERQNLAGESTKMFPAGKELWEAYERGLTNAAQEDVFLKPRKPEELYNLSGDTFQFTNVAEVGSNQKILAYLRKVLDEWIVETGDSKPQNPTPDRDDVEGNRLPGAWKKREKPGERNEADTINRSGPILEKDLR</sequence>
<feature type="compositionally biased region" description="Basic and acidic residues" evidence="5">
    <location>
        <begin position="463"/>
        <end position="472"/>
    </location>
</feature>
<protein>
    <submittedName>
        <fullName evidence="8">Sulfatase</fullName>
    </submittedName>
</protein>
<name>A0ABW6B4G2_9SPHI</name>
<feature type="region of interest" description="Disordered" evidence="5">
    <location>
        <begin position="434"/>
        <end position="485"/>
    </location>
</feature>
<evidence type="ECO:0000259" key="7">
    <source>
        <dbReference type="Pfam" id="PF00884"/>
    </source>
</evidence>
<dbReference type="Pfam" id="PF00884">
    <property type="entry name" value="Sulfatase"/>
    <property type="match status" value="2"/>
</dbReference>
<reference evidence="9" key="1">
    <citation type="journal article" date="2019" name="Int. J. Syst. Evol. Microbiol.">
        <title>The Global Catalogue of Microorganisms (GCM) 10K type strain sequencing project: providing services to taxonomists for standard genome sequencing and annotation.</title>
        <authorList>
            <consortium name="The Broad Institute Genomics Platform"/>
            <consortium name="The Broad Institute Genome Sequencing Center for Infectious Disease"/>
            <person name="Wu L."/>
            <person name="Ma J."/>
        </authorList>
    </citation>
    <scope>NUCLEOTIDE SEQUENCE [LARGE SCALE GENOMIC DNA]</scope>
    <source>
        <strain evidence="9">KCTC 23098</strain>
    </source>
</reference>
<feature type="domain" description="Sulfatase N-terminal" evidence="7">
    <location>
        <begin position="29"/>
        <end position="134"/>
    </location>
</feature>
<comment type="similarity">
    <text evidence="1">Belongs to the sulfatase family.</text>
</comment>
<dbReference type="PROSITE" id="PS00523">
    <property type="entry name" value="SULFATASE_1"/>
    <property type="match status" value="1"/>
</dbReference>
<dbReference type="InterPro" id="IPR017850">
    <property type="entry name" value="Alkaline_phosphatase_core_sf"/>
</dbReference>
<keyword evidence="6" id="KW-0732">Signal</keyword>
<evidence type="ECO:0000256" key="4">
    <source>
        <dbReference type="ARBA" id="ARBA00022837"/>
    </source>
</evidence>
<dbReference type="InterPro" id="IPR000917">
    <property type="entry name" value="Sulfatase_N"/>
</dbReference>
<keyword evidence="4" id="KW-0106">Calcium</keyword>
<evidence type="ECO:0000256" key="2">
    <source>
        <dbReference type="ARBA" id="ARBA00022723"/>
    </source>
</evidence>
<dbReference type="CDD" id="cd16027">
    <property type="entry name" value="SGSH"/>
    <property type="match status" value="1"/>
</dbReference>
<feature type="chain" id="PRO_5046048108" evidence="6">
    <location>
        <begin position="22"/>
        <end position="485"/>
    </location>
</feature>
<evidence type="ECO:0000256" key="6">
    <source>
        <dbReference type="SAM" id="SignalP"/>
    </source>
</evidence>
<evidence type="ECO:0000313" key="8">
    <source>
        <dbReference type="EMBL" id="MFD2963812.1"/>
    </source>
</evidence>